<dbReference type="STRING" id="380244.SAMN05216298_1796"/>
<evidence type="ECO:0000313" key="4">
    <source>
        <dbReference type="Proteomes" id="UP000198662"/>
    </source>
</evidence>
<evidence type="ECO:0000256" key="1">
    <source>
        <dbReference type="SAM" id="MobiDB-lite"/>
    </source>
</evidence>
<keyword evidence="2" id="KW-0732">Signal</keyword>
<evidence type="ECO:0000256" key="2">
    <source>
        <dbReference type="SAM" id="SignalP"/>
    </source>
</evidence>
<sequence length="248" mass="27543">MKNFLLRAALIPVLFGLLGLHARRNSPDVDTPRTDTDTDTTHRRSSGLPGRSHSADAAETRTRIADARVQGPPRREDIPAGDRSHGPREKRERRAEEDPRPNEGPVWFNPPKKMDKVSPEQLRQAEEYVNAANDAYYNNELSPTGRVATTKDPDLEYRKEQAAEAERNNPEDGQGPYGDKVAAHLPDTTWTGNPDPAGGWGRHDSSINGTFGSQSGLYPEGWKPKPGPVGVQPFNLHPDWYSRLDPTL</sequence>
<feature type="compositionally biased region" description="Basic and acidic residues" evidence="1">
    <location>
        <begin position="73"/>
        <end position="101"/>
    </location>
</feature>
<proteinExistence type="predicted"/>
<feature type="compositionally biased region" description="Basic and acidic residues" evidence="1">
    <location>
        <begin position="53"/>
        <end position="66"/>
    </location>
</feature>
<feature type="region of interest" description="Disordered" evidence="1">
    <location>
        <begin position="139"/>
        <end position="224"/>
    </location>
</feature>
<feature type="compositionally biased region" description="Basic and acidic residues" evidence="1">
    <location>
        <begin position="25"/>
        <end position="42"/>
    </location>
</feature>
<name>A0A1G9FHC2_9ACTN</name>
<feature type="compositionally biased region" description="Polar residues" evidence="1">
    <location>
        <begin position="206"/>
        <end position="216"/>
    </location>
</feature>
<dbReference type="Proteomes" id="UP000198662">
    <property type="component" value="Unassembled WGS sequence"/>
</dbReference>
<feature type="compositionally biased region" description="Basic and acidic residues" evidence="1">
    <location>
        <begin position="149"/>
        <end position="170"/>
    </location>
</feature>
<dbReference type="AlphaFoldDB" id="A0A1G9FHC2"/>
<evidence type="ECO:0008006" key="5">
    <source>
        <dbReference type="Google" id="ProtNLM"/>
    </source>
</evidence>
<accession>A0A1G9FHC2</accession>
<dbReference type="EMBL" id="FNGF01000002">
    <property type="protein sequence ID" value="SDK87835.1"/>
    <property type="molecule type" value="Genomic_DNA"/>
</dbReference>
<dbReference type="RefSeq" id="WP_091046328.1">
    <property type="nucleotide sequence ID" value="NZ_FNGF01000002.1"/>
</dbReference>
<feature type="region of interest" description="Disordered" evidence="1">
    <location>
        <begin position="23"/>
        <end position="117"/>
    </location>
</feature>
<gene>
    <name evidence="3" type="ORF">SAMN05216298_1796</name>
</gene>
<reference evidence="4" key="1">
    <citation type="submission" date="2016-10" db="EMBL/GenBank/DDBJ databases">
        <authorList>
            <person name="Varghese N."/>
            <person name="Submissions S."/>
        </authorList>
    </citation>
    <scope>NUCLEOTIDE SEQUENCE [LARGE SCALE GENOMIC DNA]</scope>
    <source>
        <strain evidence="4">CGMCC 4.3147</strain>
    </source>
</reference>
<organism evidence="3 4">
    <name type="scientific">Glycomyces sambucus</name>
    <dbReference type="NCBI Taxonomy" id="380244"/>
    <lineage>
        <taxon>Bacteria</taxon>
        <taxon>Bacillati</taxon>
        <taxon>Actinomycetota</taxon>
        <taxon>Actinomycetes</taxon>
        <taxon>Glycomycetales</taxon>
        <taxon>Glycomycetaceae</taxon>
        <taxon>Glycomyces</taxon>
    </lineage>
</organism>
<dbReference type="OrthoDB" id="4546519at2"/>
<evidence type="ECO:0000313" key="3">
    <source>
        <dbReference type="EMBL" id="SDK87835.1"/>
    </source>
</evidence>
<protein>
    <recommendedName>
        <fullName evidence="5">Colicin import membrane protein</fullName>
    </recommendedName>
</protein>
<feature type="chain" id="PRO_5039485368" description="Colicin import membrane protein" evidence="2">
    <location>
        <begin position="23"/>
        <end position="248"/>
    </location>
</feature>
<feature type="signal peptide" evidence="2">
    <location>
        <begin position="1"/>
        <end position="22"/>
    </location>
</feature>
<keyword evidence="4" id="KW-1185">Reference proteome</keyword>